<feature type="region of interest" description="Disordered" evidence="1">
    <location>
        <begin position="573"/>
        <end position="617"/>
    </location>
</feature>
<comment type="caution">
    <text evidence="2">The sequence shown here is derived from an EMBL/GenBank/DDBJ whole genome shotgun (WGS) entry which is preliminary data.</text>
</comment>
<evidence type="ECO:0000256" key="1">
    <source>
        <dbReference type="SAM" id="MobiDB-lite"/>
    </source>
</evidence>
<dbReference type="OrthoDB" id="3837969at2"/>
<reference evidence="2 4" key="1">
    <citation type="submission" date="2014-08" db="EMBL/GenBank/DDBJ databases">
        <authorList>
            <person name="Sisinthy S."/>
        </authorList>
    </citation>
    <scope>NUCLEOTIDE SEQUENCE [LARGE SCALE GENOMIC DNA]</scope>
    <source>
        <strain evidence="2 4">RuG17</strain>
    </source>
</reference>
<evidence type="ECO:0000313" key="3">
    <source>
        <dbReference type="EMBL" id="MBB5643057.1"/>
    </source>
</evidence>
<dbReference type="AlphaFoldDB" id="A0A099JR39"/>
<dbReference type="eggNOG" id="ENOG5033EMR">
    <property type="taxonomic scope" value="Bacteria"/>
</dbReference>
<evidence type="ECO:0000313" key="4">
    <source>
        <dbReference type="Proteomes" id="UP000029864"/>
    </source>
</evidence>
<dbReference type="Proteomes" id="UP000561726">
    <property type="component" value="Unassembled WGS sequence"/>
</dbReference>
<reference evidence="3 5" key="2">
    <citation type="submission" date="2020-08" db="EMBL/GenBank/DDBJ databases">
        <title>Sequencing the genomes of 1000 actinobacteria strains.</title>
        <authorList>
            <person name="Klenk H.-P."/>
        </authorList>
    </citation>
    <scope>NUCLEOTIDE SEQUENCE [LARGE SCALE GENOMIC DNA]</scope>
    <source>
        <strain evidence="3 5">DSM 21065</strain>
    </source>
</reference>
<evidence type="ECO:0008006" key="6">
    <source>
        <dbReference type="Google" id="ProtNLM"/>
    </source>
</evidence>
<organism evidence="2 4">
    <name type="scientific">Cryobacterium roopkundense</name>
    <dbReference type="NCBI Taxonomy" id="1001240"/>
    <lineage>
        <taxon>Bacteria</taxon>
        <taxon>Bacillati</taxon>
        <taxon>Actinomycetota</taxon>
        <taxon>Actinomycetes</taxon>
        <taxon>Micrococcales</taxon>
        <taxon>Microbacteriaceae</taxon>
        <taxon>Cryobacterium</taxon>
    </lineage>
</organism>
<dbReference type="EMBL" id="JPXF01000008">
    <property type="protein sequence ID" value="KGJ79918.1"/>
    <property type="molecule type" value="Genomic_DNA"/>
</dbReference>
<evidence type="ECO:0000313" key="2">
    <source>
        <dbReference type="EMBL" id="KGJ79918.1"/>
    </source>
</evidence>
<protein>
    <recommendedName>
        <fullName evidence="6">Transposase</fullName>
    </recommendedName>
</protein>
<feature type="compositionally biased region" description="Basic residues" evidence="1">
    <location>
        <begin position="601"/>
        <end position="610"/>
    </location>
</feature>
<accession>A0A099JR39</accession>
<evidence type="ECO:0000313" key="5">
    <source>
        <dbReference type="Proteomes" id="UP000561726"/>
    </source>
</evidence>
<proteinExistence type="predicted"/>
<name>A0A099JR39_9MICO</name>
<dbReference type="EMBL" id="JACHBQ010000001">
    <property type="protein sequence ID" value="MBB5643057.1"/>
    <property type="molecule type" value="Genomic_DNA"/>
</dbReference>
<sequence>MNTTHPAEPETLENLWQSVPRGRFVGNHSQISNEQVRFIANLIDSSGIAVQIDAWQTEDRKKTGSGGRPRLVQTRTALILLMLLSSEHSALFVGEMAIIAGERLSNASLRELGLWGLTKQGKSRKAQDWFWPLWHALHRALRTIDPKPGQRRKFPTPEEILETIRQREEDGAQLKQARLDWVCNQLLEATLRLVPEVFRSQWAGDLCVDASVVPAFGKRGAPWGNKHGAVEYDAGWYRRDSRHNVPNDPKKAKTTVFGWDVTLAVQTNNKPESLPTYPLLVAGISFSIPGTELIQAARGIFESVAERGHPVGRATGDRGYAAGAKEDDYQLPLRALGYKIYTDYRDDQLGKKDGYAGAIQVEGALYCPSMPAMLVSATTDMRAGTIDKKTWRLRIIERRKYMLRPKSQPDSRGSVAMMCPARGPGATAACPLVETSCGAVDDSKVTIFNPPVEGRRDSICTNSRSVTVPIEAGAKLAQDIQYGSADWETIYSHDRNTVEGTNGFLKDGAHEGIDIPSRRRLRGSTAQFLLIAMLVVTGNLRKLQKFRDDMTQGTPEELDTRKATKLATRLKRHNKKNRIAPWDSFIAKNKADDKAAANPKPARHRKRSAKKPTAPPG</sequence>
<keyword evidence="4" id="KW-1185">Reference proteome</keyword>
<gene>
    <name evidence="3" type="ORF">BJ997_003605</name>
    <name evidence="2" type="ORF">GY21_03270</name>
</gene>
<dbReference type="Proteomes" id="UP000029864">
    <property type="component" value="Unassembled WGS sequence"/>
</dbReference>
<dbReference type="RefSeq" id="WP_035835195.1">
    <property type="nucleotide sequence ID" value="NZ_JACHBQ010000001.1"/>
</dbReference>